<dbReference type="GO" id="GO:0003995">
    <property type="term" value="F:acyl-CoA dehydrogenase activity"/>
    <property type="evidence" value="ECO:0007669"/>
    <property type="project" value="InterPro"/>
</dbReference>
<comment type="similarity">
    <text evidence="2 6">Belongs to the acyl-CoA dehydrogenase family.</text>
</comment>
<evidence type="ECO:0000259" key="9">
    <source>
        <dbReference type="Pfam" id="PF02771"/>
    </source>
</evidence>
<reference evidence="10 11" key="1">
    <citation type="submission" date="2017-11" db="EMBL/GenBank/DDBJ databases">
        <title>Genomic Encyclopedia of Archaeal and Bacterial Type Strains, Phase II (KMG-II): From Individual Species to Whole Genera.</title>
        <authorList>
            <person name="Goeker M."/>
        </authorList>
    </citation>
    <scope>NUCLEOTIDE SEQUENCE [LARGE SCALE GENOMIC DNA]</scope>
    <source>
        <strain evidence="10 11">DSM 27763</strain>
    </source>
</reference>
<dbReference type="InterPro" id="IPR006089">
    <property type="entry name" value="Acyl-CoA_DH_CS"/>
</dbReference>
<evidence type="ECO:0000256" key="5">
    <source>
        <dbReference type="ARBA" id="ARBA00023002"/>
    </source>
</evidence>
<dbReference type="Pfam" id="PF02771">
    <property type="entry name" value="Acyl-CoA_dh_N"/>
    <property type="match status" value="1"/>
</dbReference>
<dbReference type="PROSITE" id="PS00072">
    <property type="entry name" value="ACYL_COA_DH_1"/>
    <property type="match status" value="1"/>
</dbReference>
<feature type="domain" description="Acyl-CoA dehydrogenase/oxidase C-terminal" evidence="7">
    <location>
        <begin position="231"/>
        <end position="379"/>
    </location>
</feature>
<evidence type="ECO:0000256" key="4">
    <source>
        <dbReference type="ARBA" id="ARBA00022827"/>
    </source>
</evidence>
<evidence type="ECO:0000313" key="11">
    <source>
        <dbReference type="Proteomes" id="UP000230842"/>
    </source>
</evidence>
<keyword evidence="3 6" id="KW-0285">Flavoprotein</keyword>
<dbReference type="Pfam" id="PF00441">
    <property type="entry name" value="Acyl-CoA_dh_1"/>
    <property type="match status" value="1"/>
</dbReference>
<dbReference type="GO" id="GO:0050660">
    <property type="term" value="F:flavin adenine dinucleotide binding"/>
    <property type="evidence" value="ECO:0007669"/>
    <property type="project" value="InterPro"/>
</dbReference>
<sequence length="381" mass="41967">MKRAIYDSDHEAFRASVAEFVERNVLPNVDQYVDDKGLPRDYWLEAGKQGLLGLEIPEQLGGAGAEDFRFNAVLAEELSKVNAALPSCTGIHSDIVAPYLVELTTDEQKERWLPRFCTGELLTAIAMTEPSGGSDLAALKTTAVRDGDSWVINGSKTFITNGWSADLVVVAARTSPEKGAKGITLFAVETGMDGFTRGRKLDKVGQTESDTAELFFADVRVGDEQVIGEVDRGFIAMMERLPQERLSCAVSNVAHAKQILLETIDYAKERNAFGQPIGAFQHNKFLLAELVTRIESVEAYVDAAVLAHTKRELTAIDAAKVKWLSSQVQNEVLDHCVQLHGGYGFMNEYRVARAWRDARVTKIWAGSNEIMKELIGRDLGL</sequence>
<dbReference type="PANTHER" id="PTHR43884">
    <property type="entry name" value="ACYL-COA DEHYDROGENASE"/>
    <property type="match status" value="1"/>
</dbReference>
<dbReference type="Gene3D" id="1.20.140.10">
    <property type="entry name" value="Butyryl-CoA Dehydrogenase, subunit A, domain 3"/>
    <property type="match status" value="1"/>
</dbReference>
<dbReference type="FunFam" id="1.20.140.10:FF:000001">
    <property type="entry name" value="Acyl-CoA dehydrogenase"/>
    <property type="match status" value="1"/>
</dbReference>
<name>A0A0B2BV70_9ACTN</name>
<dbReference type="FunFam" id="2.40.110.10:FF:000002">
    <property type="entry name" value="Acyl-CoA dehydrogenase fadE12"/>
    <property type="match status" value="1"/>
</dbReference>
<dbReference type="PROSITE" id="PS00073">
    <property type="entry name" value="ACYL_COA_DH_2"/>
    <property type="match status" value="1"/>
</dbReference>
<dbReference type="InterPro" id="IPR006091">
    <property type="entry name" value="Acyl-CoA_Oxase/DH_mid-dom"/>
</dbReference>
<keyword evidence="5 6" id="KW-0560">Oxidoreductase</keyword>
<evidence type="ECO:0000256" key="3">
    <source>
        <dbReference type="ARBA" id="ARBA00022630"/>
    </source>
</evidence>
<evidence type="ECO:0000256" key="1">
    <source>
        <dbReference type="ARBA" id="ARBA00001974"/>
    </source>
</evidence>
<evidence type="ECO:0000259" key="7">
    <source>
        <dbReference type="Pfam" id="PF00441"/>
    </source>
</evidence>
<comment type="cofactor">
    <cofactor evidence="1 6">
        <name>FAD</name>
        <dbReference type="ChEBI" id="CHEBI:57692"/>
    </cofactor>
</comment>
<organism evidence="10 11">
    <name type="scientific">Mumia flava</name>
    <dbReference type="NCBI Taxonomy" id="1348852"/>
    <lineage>
        <taxon>Bacteria</taxon>
        <taxon>Bacillati</taxon>
        <taxon>Actinomycetota</taxon>
        <taxon>Actinomycetes</taxon>
        <taxon>Propionibacteriales</taxon>
        <taxon>Nocardioidaceae</taxon>
        <taxon>Mumia</taxon>
    </lineage>
</organism>
<dbReference type="SUPFAM" id="SSF47203">
    <property type="entry name" value="Acyl-CoA dehydrogenase C-terminal domain-like"/>
    <property type="match status" value="1"/>
</dbReference>
<dbReference type="InterPro" id="IPR036250">
    <property type="entry name" value="AcylCo_DH-like_C"/>
</dbReference>
<evidence type="ECO:0000313" key="10">
    <source>
        <dbReference type="EMBL" id="PJJ54185.1"/>
    </source>
</evidence>
<dbReference type="Gene3D" id="1.10.540.10">
    <property type="entry name" value="Acyl-CoA dehydrogenase/oxidase, N-terminal domain"/>
    <property type="match status" value="1"/>
</dbReference>
<comment type="caution">
    <text evidence="10">The sequence shown here is derived from an EMBL/GenBank/DDBJ whole genome shotgun (WGS) entry which is preliminary data.</text>
</comment>
<dbReference type="InterPro" id="IPR009075">
    <property type="entry name" value="AcylCo_DH/oxidase_C"/>
</dbReference>
<dbReference type="InterPro" id="IPR046373">
    <property type="entry name" value="Acyl-CoA_Oxase/DH_mid-dom_sf"/>
</dbReference>
<dbReference type="Proteomes" id="UP000230842">
    <property type="component" value="Unassembled WGS sequence"/>
</dbReference>
<dbReference type="FunFam" id="1.10.540.10:FF:000026">
    <property type="entry name" value="Acyl-CoA dehydrogenase medium chain"/>
    <property type="match status" value="1"/>
</dbReference>
<protein>
    <submittedName>
        <fullName evidence="10">Alkylation response protein AidB-like acyl-CoA dehydrogenase</fullName>
    </submittedName>
</protein>
<dbReference type="AlphaFoldDB" id="A0A0B2BV70"/>
<dbReference type="InterPro" id="IPR009100">
    <property type="entry name" value="AcylCoA_DH/oxidase_NM_dom_sf"/>
</dbReference>
<gene>
    <name evidence="10" type="ORF">CLV56_3689</name>
</gene>
<dbReference type="EMBL" id="PGEZ01000002">
    <property type="protein sequence ID" value="PJJ54185.1"/>
    <property type="molecule type" value="Genomic_DNA"/>
</dbReference>
<evidence type="ECO:0000256" key="6">
    <source>
        <dbReference type="RuleBase" id="RU362125"/>
    </source>
</evidence>
<dbReference type="OrthoDB" id="142556at2"/>
<evidence type="ECO:0000256" key="2">
    <source>
        <dbReference type="ARBA" id="ARBA00009347"/>
    </source>
</evidence>
<dbReference type="InterPro" id="IPR037069">
    <property type="entry name" value="AcylCoA_DH/ox_N_sf"/>
</dbReference>
<dbReference type="SUPFAM" id="SSF56645">
    <property type="entry name" value="Acyl-CoA dehydrogenase NM domain-like"/>
    <property type="match status" value="1"/>
</dbReference>
<accession>A0A0B2BV70</accession>
<dbReference type="PANTHER" id="PTHR43884:SF12">
    <property type="entry name" value="ISOVALERYL-COA DEHYDROGENASE, MITOCHONDRIAL-RELATED"/>
    <property type="match status" value="1"/>
</dbReference>
<feature type="domain" description="Acyl-CoA oxidase/dehydrogenase middle" evidence="8">
    <location>
        <begin position="124"/>
        <end position="219"/>
    </location>
</feature>
<dbReference type="Pfam" id="PF02770">
    <property type="entry name" value="Acyl-CoA_dh_M"/>
    <property type="match status" value="1"/>
</dbReference>
<keyword evidence="11" id="KW-1185">Reference proteome</keyword>
<feature type="domain" description="Acyl-CoA dehydrogenase/oxidase N-terminal" evidence="9">
    <location>
        <begin position="8"/>
        <end position="120"/>
    </location>
</feature>
<dbReference type="Gene3D" id="2.40.110.10">
    <property type="entry name" value="Butyryl-CoA Dehydrogenase, subunit A, domain 2"/>
    <property type="match status" value="1"/>
</dbReference>
<proteinExistence type="inferred from homology"/>
<keyword evidence="4 6" id="KW-0274">FAD</keyword>
<evidence type="ECO:0000259" key="8">
    <source>
        <dbReference type="Pfam" id="PF02770"/>
    </source>
</evidence>
<dbReference type="InterPro" id="IPR013786">
    <property type="entry name" value="AcylCoA_DH/ox_N"/>
</dbReference>
<dbReference type="RefSeq" id="WP_039339527.1">
    <property type="nucleotide sequence ID" value="NZ_PGEZ01000002.1"/>
</dbReference>